<evidence type="ECO:0000313" key="1">
    <source>
        <dbReference type="EMBL" id="OGZ45063.1"/>
    </source>
</evidence>
<proteinExistence type="predicted"/>
<comment type="caution">
    <text evidence="1">The sequence shown here is derived from an EMBL/GenBank/DDBJ whole genome shotgun (WGS) entry which is preliminary data.</text>
</comment>
<organism evidence="1 2">
    <name type="scientific">Candidatus Ryanbacteria bacterium RIFCSPHIGHO2_01_FULL_48_27</name>
    <dbReference type="NCBI Taxonomy" id="1802115"/>
    <lineage>
        <taxon>Bacteria</taxon>
        <taxon>Candidatus Ryaniibacteriota</taxon>
    </lineage>
</organism>
<gene>
    <name evidence="1" type="ORF">A2756_05410</name>
</gene>
<protein>
    <submittedName>
        <fullName evidence="1">Uncharacterized protein</fullName>
    </submittedName>
</protein>
<dbReference type="Proteomes" id="UP000177785">
    <property type="component" value="Unassembled WGS sequence"/>
</dbReference>
<accession>A0A1G2G489</accession>
<dbReference type="EMBL" id="MHNL01000010">
    <property type="protein sequence ID" value="OGZ45063.1"/>
    <property type="molecule type" value="Genomic_DNA"/>
</dbReference>
<sequence>MLTLNINSESRHNNPAAVDWILEDLVDELNTNLQPVSASHISELVDLSSKVSVADSATRIFLKDELHDRSAFRMWRDYLFTQTVQCIFISPRSSSNPVAIKSTSTNAHGSPLDSDVVLVFRHDSKHSLRGFSHRRILNVLRSRFQICSTVLKEFPERKVVMLITGEPIHFPDYNVADLADVFQTEVLHEPQLCSVSCFR</sequence>
<name>A0A1G2G489_9BACT</name>
<dbReference type="AlphaFoldDB" id="A0A1G2G489"/>
<evidence type="ECO:0000313" key="2">
    <source>
        <dbReference type="Proteomes" id="UP000177785"/>
    </source>
</evidence>
<reference evidence="1 2" key="1">
    <citation type="journal article" date="2016" name="Nat. Commun.">
        <title>Thousands of microbial genomes shed light on interconnected biogeochemical processes in an aquifer system.</title>
        <authorList>
            <person name="Anantharaman K."/>
            <person name="Brown C.T."/>
            <person name="Hug L.A."/>
            <person name="Sharon I."/>
            <person name="Castelle C.J."/>
            <person name="Probst A.J."/>
            <person name="Thomas B.C."/>
            <person name="Singh A."/>
            <person name="Wilkins M.J."/>
            <person name="Karaoz U."/>
            <person name="Brodie E.L."/>
            <person name="Williams K.H."/>
            <person name="Hubbard S.S."/>
            <person name="Banfield J.F."/>
        </authorList>
    </citation>
    <scope>NUCLEOTIDE SEQUENCE [LARGE SCALE GENOMIC DNA]</scope>
</reference>